<gene>
    <name evidence="7" type="ORF">SCHCODRAFT_57117</name>
</gene>
<dbReference type="SUPFAM" id="SSF51905">
    <property type="entry name" value="FAD/NAD(P)-binding domain"/>
    <property type="match status" value="1"/>
</dbReference>
<dbReference type="InterPro" id="IPR036188">
    <property type="entry name" value="FAD/NAD-bd_sf"/>
</dbReference>
<dbReference type="PANTHER" id="PTHR43004">
    <property type="entry name" value="TRK SYSTEM POTASSIUM UPTAKE PROTEIN"/>
    <property type="match status" value="1"/>
</dbReference>
<keyword evidence="8" id="KW-1185">Reference proteome</keyword>
<evidence type="ECO:0000256" key="5">
    <source>
        <dbReference type="ARBA" id="ARBA00023002"/>
    </source>
</evidence>
<comment type="cofactor">
    <cofactor evidence="1">
        <name>FAD</name>
        <dbReference type="ChEBI" id="CHEBI:57692"/>
    </cofactor>
</comment>
<feature type="non-terminal residue" evidence="7">
    <location>
        <position position="1"/>
    </location>
</feature>
<keyword evidence="4" id="KW-0274">FAD</keyword>
<evidence type="ECO:0000256" key="1">
    <source>
        <dbReference type="ARBA" id="ARBA00001974"/>
    </source>
</evidence>
<feature type="domain" description="FAD-binding" evidence="6">
    <location>
        <begin position="6"/>
        <end position="347"/>
    </location>
</feature>
<dbReference type="Proteomes" id="UP000007431">
    <property type="component" value="Unassembled WGS sequence"/>
</dbReference>
<dbReference type="HOGENOM" id="CLU_009665_20_3_1"/>
<accession>D8Q971</accession>
<dbReference type="Gene3D" id="3.50.50.60">
    <property type="entry name" value="FAD/NAD(P)-binding domain"/>
    <property type="match status" value="1"/>
</dbReference>
<keyword evidence="3" id="KW-0285">Flavoprotein</keyword>
<dbReference type="InterPro" id="IPR002938">
    <property type="entry name" value="FAD-bd"/>
</dbReference>
<dbReference type="InterPro" id="IPR050641">
    <property type="entry name" value="RIFMO-like"/>
</dbReference>
<protein>
    <recommendedName>
        <fullName evidence="6">FAD-binding domain-containing protein</fullName>
    </recommendedName>
</protein>
<keyword evidence="5" id="KW-0560">Oxidoreductase</keyword>
<dbReference type="GO" id="GO:0016709">
    <property type="term" value="F:oxidoreductase activity, acting on paired donors, with incorporation or reduction of molecular oxygen, NAD(P)H as one donor, and incorporation of one atom of oxygen"/>
    <property type="evidence" value="ECO:0007669"/>
    <property type="project" value="UniProtKB-ARBA"/>
</dbReference>
<organism evidence="8">
    <name type="scientific">Schizophyllum commune (strain H4-8 / FGSC 9210)</name>
    <name type="common">Split gill fungus</name>
    <dbReference type="NCBI Taxonomy" id="578458"/>
    <lineage>
        <taxon>Eukaryota</taxon>
        <taxon>Fungi</taxon>
        <taxon>Dikarya</taxon>
        <taxon>Basidiomycota</taxon>
        <taxon>Agaricomycotina</taxon>
        <taxon>Agaricomycetes</taxon>
        <taxon>Agaricomycetidae</taxon>
        <taxon>Agaricales</taxon>
        <taxon>Schizophyllaceae</taxon>
        <taxon>Schizophyllum</taxon>
    </lineage>
</organism>
<dbReference type="PANTHER" id="PTHR43004:SF19">
    <property type="entry name" value="BINDING MONOOXYGENASE, PUTATIVE (JCVI)-RELATED"/>
    <property type="match status" value="1"/>
</dbReference>
<proteinExistence type="inferred from homology"/>
<dbReference type="VEuPathDB" id="FungiDB:SCHCODRAFT_02601046"/>
<comment type="similarity">
    <text evidence="2">Belongs to the PheA/TfdB FAD monooxygenase family.</text>
</comment>
<dbReference type="EMBL" id="GL377308">
    <property type="protein sequence ID" value="EFI95185.1"/>
    <property type="molecule type" value="Genomic_DNA"/>
</dbReference>
<dbReference type="OMA" id="YPQDRHE"/>
<dbReference type="SUPFAM" id="SSF52833">
    <property type="entry name" value="Thioredoxin-like"/>
    <property type="match status" value="1"/>
</dbReference>
<name>D8Q971_SCHCM</name>
<evidence type="ECO:0000256" key="4">
    <source>
        <dbReference type="ARBA" id="ARBA00022827"/>
    </source>
</evidence>
<dbReference type="InParanoid" id="D8Q971"/>
<evidence type="ECO:0000313" key="8">
    <source>
        <dbReference type="Proteomes" id="UP000007431"/>
    </source>
</evidence>
<sequence>SLTLQVGAGPTGLTLALALLKNGVPVRIIDKMPEPRVGQKGNGLQPRTLEVFNLLGVLDDVLASSGTFKPVRVYKMPGGVEVAKEIIPTTLKDPLPDKPWPNARSMGQDRLEAILARHLEAHGCFIERGVELQSFTQSDDMVSVQLKKADGSVEPVDVEILVGCDGAHSAVRKGLGLSFLGETMDEDWMIVGDVYVKGLSSDYWHMTNLPGRRFFNLRTADDPGLFAVVAGGPKAREQPLDTRNGLVEAFYATTGRTDIEFGVLKHASWWRPNIRMVNKFSEGRIFIAGGEPRLHVPAGGQGLNSSVQDGFNLAWKIALVHKKLAAPTLLATYTAERLPVIATMLQKTTALFSKTLALFKQGAGAAADDAEREWKRTRSEMEQLGVNYRGSDIVLDERNPLADAVPSAYGSGDGVLRAGDRAPSAPLRCAADAGVQKLFDVLGCEKDTVLVFTAKGGTAQAVVDAAKSLPKGAAEVVVITPEGQVFEAIDAKVLQDVDGQASSIYQVDHEPTIVVVRPDGVIGAIVLETGGIGRYFVKILA</sequence>
<dbReference type="Gene3D" id="3.30.70.2450">
    <property type="match status" value="1"/>
</dbReference>
<dbReference type="Pfam" id="PF01494">
    <property type="entry name" value="FAD_binding_3"/>
    <property type="match status" value="1"/>
</dbReference>
<dbReference type="GO" id="GO:0071949">
    <property type="term" value="F:FAD binding"/>
    <property type="evidence" value="ECO:0007669"/>
    <property type="project" value="InterPro"/>
</dbReference>
<evidence type="ECO:0000259" key="6">
    <source>
        <dbReference type="Pfam" id="PF01494"/>
    </source>
</evidence>
<evidence type="ECO:0000256" key="2">
    <source>
        <dbReference type="ARBA" id="ARBA00007801"/>
    </source>
</evidence>
<dbReference type="eggNOG" id="KOG3855">
    <property type="taxonomic scope" value="Eukaryota"/>
</dbReference>
<dbReference type="AlphaFoldDB" id="D8Q971"/>
<dbReference type="InterPro" id="IPR036249">
    <property type="entry name" value="Thioredoxin-like_sf"/>
</dbReference>
<evidence type="ECO:0000256" key="3">
    <source>
        <dbReference type="ARBA" id="ARBA00022630"/>
    </source>
</evidence>
<dbReference type="PRINTS" id="PR00420">
    <property type="entry name" value="RNGMNOXGNASE"/>
</dbReference>
<evidence type="ECO:0000313" key="7">
    <source>
        <dbReference type="EMBL" id="EFI95185.1"/>
    </source>
</evidence>
<dbReference type="Gene3D" id="3.40.30.120">
    <property type="match status" value="1"/>
</dbReference>
<reference evidence="7 8" key="1">
    <citation type="journal article" date="2010" name="Nat. Biotechnol.">
        <title>Genome sequence of the model mushroom Schizophyllum commune.</title>
        <authorList>
            <person name="Ohm R.A."/>
            <person name="de Jong J.F."/>
            <person name="Lugones L.G."/>
            <person name="Aerts A."/>
            <person name="Kothe E."/>
            <person name="Stajich J.E."/>
            <person name="de Vries R.P."/>
            <person name="Record E."/>
            <person name="Levasseur A."/>
            <person name="Baker S.E."/>
            <person name="Bartholomew K.A."/>
            <person name="Coutinho P.M."/>
            <person name="Erdmann S."/>
            <person name="Fowler T.J."/>
            <person name="Gathman A.C."/>
            <person name="Lombard V."/>
            <person name="Henrissat B."/>
            <person name="Knabe N."/>
            <person name="Kuees U."/>
            <person name="Lilly W.W."/>
            <person name="Lindquist E."/>
            <person name="Lucas S."/>
            <person name="Magnuson J.K."/>
            <person name="Piumi F."/>
            <person name="Raudaskoski M."/>
            <person name="Salamov A."/>
            <person name="Schmutz J."/>
            <person name="Schwarze F.W.M.R."/>
            <person name="vanKuyk P.A."/>
            <person name="Horton J.S."/>
            <person name="Grigoriev I.V."/>
            <person name="Woesten H.A.B."/>
        </authorList>
    </citation>
    <scope>NUCLEOTIDE SEQUENCE [LARGE SCALE GENOMIC DNA]</scope>
    <source>
        <strain evidence="8">H4-8 / FGSC 9210</strain>
    </source>
</reference>